<dbReference type="Ensembl" id="ENSSSCT00070047770.1">
    <property type="protein sequence ID" value="ENSSSCP00070040311.1"/>
    <property type="gene ID" value="ENSSSCG00070023947.1"/>
</dbReference>
<evidence type="ECO:0000256" key="3">
    <source>
        <dbReference type="ARBA" id="ARBA00022729"/>
    </source>
</evidence>
<reference evidence="7" key="2">
    <citation type="submission" date="2025-08" db="UniProtKB">
        <authorList>
            <consortium name="Ensembl"/>
        </authorList>
    </citation>
    <scope>IDENTIFICATION</scope>
</reference>
<keyword evidence="2" id="KW-0812">Transmembrane</keyword>
<evidence type="ECO:0000256" key="5">
    <source>
        <dbReference type="ARBA" id="ARBA00023136"/>
    </source>
</evidence>
<keyword evidence="4" id="KW-1133">Transmembrane helix</keyword>
<dbReference type="Proteomes" id="UP000314985">
    <property type="component" value="Chromosome 1"/>
</dbReference>
<proteinExistence type="predicted"/>
<dbReference type="GO" id="GO:0016020">
    <property type="term" value="C:membrane"/>
    <property type="evidence" value="ECO:0007669"/>
    <property type="project" value="UniProtKB-SubCell"/>
</dbReference>
<keyword evidence="5" id="KW-0472">Membrane</keyword>
<reference evidence="7 8" key="1">
    <citation type="submission" date="2017-08" db="EMBL/GenBank/DDBJ databases">
        <title>USMARCv1.0.</title>
        <authorList>
            <person name="Hannum G.I."/>
            <person name="Koren S."/>
            <person name="Schroeder S.G."/>
            <person name="Chin S.C."/>
            <person name="Nonneman D.J."/>
            <person name="Becker S.A."/>
            <person name="Rosen B.D."/>
            <person name="Bickhart D.M."/>
            <person name="Putnam N.H."/>
            <person name="Green R.E."/>
            <person name="Tuggle C.K."/>
            <person name="Liu H."/>
            <person name="Rohrer G.A."/>
            <person name="Warr A."/>
            <person name="Hall R."/>
            <person name="Kim K."/>
            <person name="Hume D.A."/>
            <person name="Talbot R."/>
            <person name="Chow W."/>
            <person name="Howe K."/>
            <person name="Schwartz A.S."/>
            <person name="Watson M."/>
            <person name="Archibald A.L."/>
            <person name="Phillippy A.M."/>
            <person name="Smith T.P.L."/>
        </authorList>
    </citation>
    <scope>NUCLEOTIDE SEQUENCE [LARGE SCALE GENOMIC DNA]</scope>
</reference>
<sequence length="408" mass="46226">ALLWLWYRPAAIELAFRFAVNTINRNRTLLPNTTLTYDTQKINLYDSFEASKKACDQLSLGVAAIFGPSHSSSANAVQSICNALGVPHIQTRWKHQVSDNKDSFYVSLYPDFSSLSRAILDLVQFFKWKTVTVVYDDSTGLIRLQELIKAPSRYNLRLKIRQLPADTKDAKPLLKEMKRGKEFHVIFDCSHEMAAGILKQALAMGMMTEYYHYIFTTLDLFALDVEPYRYSGVNMTGFRILNTENTQVSSIIEKWSMERLQAPPKPDSGLLDGFMTTDAALMYDAVHVVSVGVQQFPQMTVSSLQCNRHKPWRFGTRFMSLIKEAHWEGLTGRITFNKTNGLRTDFDLDVISLKEEGLEKIGTWDPASGLNMTESQKGKPANITDSLSNRSLIVTTILVSICFSILFR</sequence>
<dbReference type="PANTHER" id="PTHR18966">
    <property type="entry name" value="IONOTROPIC GLUTAMATE RECEPTOR"/>
    <property type="match status" value="1"/>
</dbReference>
<name>A0A4X1VFX7_PIG</name>
<comment type="subcellular location">
    <subcellularLocation>
        <location evidence="1">Membrane</location>
    </subcellularLocation>
</comment>
<evidence type="ECO:0000256" key="2">
    <source>
        <dbReference type="ARBA" id="ARBA00022692"/>
    </source>
</evidence>
<accession>A0A4X1VFX7</accession>
<evidence type="ECO:0000256" key="4">
    <source>
        <dbReference type="ARBA" id="ARBA00022989"/>
    </source>
</evidence>
<dbReference type="InterPro" id="IPR028082">
    <property type="entry name" value="Peripla_BP_I"/>
</dbReference>
<keyword evidence="3" id="KW-0732">Signal</keyword>
<evidence type="ECO:0000259" key="6">
    <source>
        <dbReference type="Pfam" id="PF01094"/>
    </source>
</evidence>
<dbReference type="InterPro" id="IPR001828">
    <property type="entry name" value="ANF_lig-bd_rcpt"/>
</dbReference>
<dbReference type="Pfam" id="PF01094">
    <property type="entry name" value="ANF_receptor"/>
    <property type="match status" value="1"/>
</dbReference>
<dbReference type="InterPro" id="IPR015683">
    <property type="entry name" value="Ionotropic_Glu_rcpt"/>
</dbReference>
<evidence type="ECO:0000313" key="7">
    <source>
        <dbReference type="Ensembl" id="ENSSSCP00070040311.1"/>
    </source>
</evidence>
<dbReference type="AlphaFoldDB" id="A0A4X1VFX7"/>
<protein>
    <recommendedName>
        <fullName evidence="6">Receptor ligand binding region domain-containing protein</fullName>
    </recommendedName>
</protein>
<dbReference type="SUPFAM" id="SSF53822">
    <property type="entry name" value="Periplasmic binding protein-like I"/>
    <property type="match status" value="1"/>
</dbReference>
<dbReference type="FunFam" id="3.40.50.2300:FF:000010">
    <property type="entry name" value="Glutamate ionotropic receptor kainate type subunit 1"/>
    <property type="match status" value="1"/>
</dbReference>
<organism evidence="7 8">
    <name type="scientific">Sus scrofa</name>
    <name type="common">Pig</name>
    <dbReference type="NCBI Taxonomy" id="9823"/>
    <lineage>
        <taxon>Eukaryota</taxon>
        <taxon>Metazoa</taxon>
        <taxon>Chordata</taxon>
        <taxon>Craniata</taxon>
        <taxon>Vertebrata</taxon>
        <taxon>Euteleostomi</taxon>
        <taxon>Mammalia</taxon>
        <taxon>Eutheria</taxon>
        <taxon>Laurasiatheria</taxon>
        <taxon>Artiodactyla</taxon>
        <taxon>Suina</taxon>
        <taxon>Suidae</taxon>
        <taxon>Sus</taxon>
    </lineage>
</organism>
<feature type="domain" description="Receptor ligand binding region" evidence="6">
    <location>
        <begin position="13"/>
        <end position="355"/>
    </location>
</feature>
<dbReference type="Gene3D" id="3.40.50.2300">
    <property type="match status" value="2"/>
</dbReference>
<evidence type="ECO:0000256" key="1">
    <source>
        <dbReference type="ARBA" id="ARBA00004370"/>
    </source>
</evidence>
<dbReference type="CDD" id="cd06382">
    <property type="entry name" value="PBP1_iGluR_Kainate"/>
    <property type="match status" value="1"/>
</dbReference>
<evidence type="ECO:0000313" key="8">
    <source>
        <dbReference type="Proteomes" id="UP000314985"/>
    </source>
</evidence>